<accession>A0A9D2G666</accession>
<dbReference type="AlphaFoldDB" id="A0A9D2G666"/>
<comment type="caution">
    <text evidence="1">The sequence shown here is derived from an EMBL/GenBank/DDBJ whole genome shotgun (WGS) entry which is preliminary data.</text>
</comment>
<dbReference type="Gene3D" id="6.10.320.10">
    <property type="match status" value="1"/>
</dbReference>
<name>A0A9D2G666_9FIRM</name>
<gene>
    <name evidence="1" type="ORF">H9964_05510</name>
</gene>
<sequence>MKVCHTEAMKLIKELEKQKDELVEFEDRNSIVSYKEGETPIDSGYGYETTREQIRAIDDRIRAVRTVLARANTEVIAEPFGITIGEALVLLAQLQNERAQVESLTGRNPLKSEITYNGVIRFTRCNYDVKQAEADAGALRKRISELQIAIDRANLTNYIEI</sequence>
<reference evidence="1" key="1">
    <citation type="journal article" date="2021" name="PeerJ">
        <title>Extensive microbial diversity within the chicken gut microbiome revealed by metagenomics and culture.</title>
        <authorList>
            <person name="Gilroy R."/>
            <person name="Ravi A."/>
            <person name="Getino M."/>
            <person name="Pursley I."/>
            <person name="Horton D.L."/>
            <person name="Alikhan N.F."/>
            <person name="Baker D."/>
            <person name="Gharbi K."/>
            <person name="Hall N."/>
            <person name="Watson M."/>
            <person name="Adriaenssens E.M."/>
            <person name="Foster-Nyarko E."/>
            <person name="Jarju S."/>
            <person name="Secka A."/>
            <person name="Antonio M."/>
            <person name="Oren A."/>
            <person name="Chaudhuri R.R."/>
            <person name="La Ragione R."/>
            <person name="Hildebrand F."/>
            <person name="Pallen M.J."/>
        </authorList>
    </citation>
    <scope>NUCLEOTIDE SEQUENCE</scope>
    <source>
        <strain evidence="1">ChiW7-2402</strain>
    </source>
</reference>
<proteinExistence type="predicted"/>
<organism evidence="1 2">
    <name type="scientific">Candidatus Gallimonas intestinavium</name>
    <dbReference type="NCBI Taxonomy" id="2838603"/>
    <lineage>
        <taxon>Bacteria</taxon>
        <taxon>Bacillati</taxon>
        <taxon>Bacillota</taxon>
        <taxon>Clostridia</taxon>
        <taxon>Candidatus Gallimonas</taxon>
    </lineage>
</organism>
<dbReference type="EMBL" id="DXBB01000075">
    <property type="protein sequence ID" value="HIZ73016.1"/>
    <property type="molecule type" value="Genomic_DNA"/>
</dbReference>
<dbReference type="Proteomes" id="UP000824102">
    <property type="component" value="Unassembled WGS sequence"/>
</dbReference>
<evidence type="ECO:0000313" key="1">
    <source>
        <dbReference type="EMBL" id="HIZ73016.1"/>
    </source>
</evidence>
<reference evidence="1" key="2">
    <citation type="submission" date="2021-04" db="EMBL/GenBank/DDBJ databases">
        <authorList>
            <person name="Gilroy R."/>
        </authorList>
    </citation>
    <scope>NUCLEOTIDE SEQUENCE</scope>
    <source>
        <strain evidence="1">ChiW7-2402</strain>
    </source>
</reference>
<evidence type="ECO:0000313" key="2">
    <source>
        <dbReference type="Proteomes" id="UP000824102"/>
    </source>
</evidence>
<protein>
    <submittedName>
        <fullName evidence="1">Uncharacterized protein</fullName>
    </submittedName>
</protein>